<dbReference type="AlphaFoldDB" id="A0A0F3MIV3"/>
<dbReference type="InterPro" id="IPR016181">
    <property type="entry name" value="Acyl_CoA_acyltransferase"/>
</dbReference>
<dbReference type="PATRIC" id="fig|1359168.3.peg.441"/>
<dbReference type="RefSeq" id="WP_232296976.1">
    <property type="nucleotide sequence ID" value="NZ_LANP01000020.1"/>
</dbReference>
<dbReference type="STRING" id="1359168.OCHUTO_0792"/>
<name>A0A0F3MIV3_9RICK</name>
<evidence type="ECO:0000313" key="2">
    <source>
        <dbReference type="Proteomes" id="UP000033616"/>
    </source>
</evidence>
<dbReference type="Proteomes" id="UP000033616">
    <property type="component" value="Unassembled WGS sequence"/>
</dbReference>
<proteinExistence type="predicted"/>
<dbReference type="Gene3D" id="3.40.630.30">
    <property type="match status" value="1"/>
</dbReference>
<accession>A0A0F3MIV3</accession>
<dbReference type="GO" id="GO:0016740">
    <property type="term" value="F:transferase activity"/>
    <property type="evidence" value="ECO:0007669"/>
    <property type="project" value="UniProtKB-KW"/>
</dbReference>
<dbReference type="SUPFAM" id="SSF55729">
    <property type="entry name" value="Acyl-CoA N-acyltransferases (Nat)"/>
    <property type="match status" value="1"/>
</dbReference>
<reference evidence="1 2" key="1">
    <citation type="submission" date="2015-02" db="EMBL/GenBank/DDBJ databases">
        <title>Genome Sequencing of Rickettsiales.</title>
        <authorList>
            <person name="Daugherty S.C."/>
            <person name="Su Q."/>
            <person name="Abolude K."/>
            <person name="Beier-Sexton M."/>
            <person name="Carlyon J.A."/>
            <person name="Carter R."/>
            <person name="Day N.P."/>
            <person name="Dumler S.J."/>
            <person name="Dyachenko V."/>
            <person name="Godinez A."/>
            <person name="Kurtti T.J."/>
            <person name="Lichay M."/>
            <person name="Mullins K.E."/>
            <person name="Ott S."/>
            <person name="Pappas-Brown V."/>
            <person name="Paris D.H."/>
            <person name="Patel P."/>
            <person name="Richards A.L."/>
            <person name="Sadzewicz L."/>
            <person name="Sears K."/>
            <person name="Seidman D."/>
            <person name="Sengamalay N."/>
            <person name="Stenos J."/>
            <person name="Tallon L.J."/>
            <person name="Vincent G."/>
            <person name="Fraser C.M."/>
            <person name="Munderloh U."/>
            <person name="Dunning-Hotopp J.C."/>
        </authorList>
    </citation>
    <scope>NUCLEOTIDE SEQUENCE [LARGE SCALE GENOMIC DNA]</scope>
    <source>
        <strain evidence="1 2">Fuller</strain>
    </source>
</reference>
<protein>
    <submittedName>
        <fullName evidence="1">Acetyltransferase family protein</fullName>
    </submittedName>
</protein>
<organism evidence="1 2">
    <name type="scientific">Orientia chuto str. Dubai</name>
    <dbReference type="NCBI Taxonomy" id="1359168"/>
    <lineage>
        <taxon>Bacteria</taxon>
        <taxon>Pseudomonadati</taxon>
        <taxon>Pseudomonadota</taxon>
        <taxon>Alphaproteobacteria</taxon>
        <taxon>Rickettsiales</taxon>
        <taxon>Rickettsiaceae</taxon>
        <taxon>Rickettsieae</taxon>
        <taxon>Orientia</taxon>
    </lineage>
</organism>
<sequence length="101" mass="11008">MFTAESDNQEILGFVIGKLMPALEVYNPGGLTLMIDDFCVQSENLWQSVGAKLIEETKAAAKARGATQILIVCGAHDHPKRKFLSEQNLQVASEWFVGGIA</sequence>
<comment type="caution">
    <text evidence="1">The sequence shown here is derived from an EMBL/GenBank/DDBJ whole genome shotgun (WGS) entry which is preliminary data.</text>
</comment>
<evidence type="ECO:0000313" key="1">
    <source>
        <dbReference type="EMBL" id="KJV55566.1"/>
    </source>
</evidence>
<gene>
    <name evidence="1" type="ORF">OCHUTO_0792</name>
</gene>
<dbReference type="EMBL" id="LANP01000020">
    <property type="protein sequence ID" value="KJV55566.1"/>
    <property type="molecule type" value="Genomic_DNA"/>
</dbReference>
<keyword evidence="2" id="KW-1185">Reference proteome</keyword>
<keyword evidence="1" id="KW-0808">Transferase</keyword>